<dbReference type="GO" id="GO:0016042">
    <property type="term" value="P:lipid catabolic process"/>
    <property type="evidence" value="ECO:0007669"/>
    <property type="project" value="UniProtKB-UniRule"/>
</dbReference>
<dbReference type="PROSITE" id="PS51635">
    <property type="entry name" value="PNPLA"/>
    <property type="match status" value="1"/>
</dbReference>
<keyword evidence="2" id="KW-0442">Lipid degradation</keyword>
<evidence type="ECO:0000313" key="6">
    <source>
        <dbReference type="EMBL" id="MDR7302847.1"/>
    </source>
</evidence>
<feature type="active site" description="Nucleophile" evidence="2">
    <location>
        <position position="78"/>
    </location>
</feature>
<dbReference type="Pfam" id="PF01734">
    <property type="entry name" value="Patatin"/>
    <property type="match status" value="1"/>
</dbReference>
<dbReference type="InterPro" id="IPR016035">
    <property type="entry name" value="Acyl_Trfase/lysoPLipase"/>
</dbReference>
<feature type="region of interest" description="Disordered" evidence="3">
    <location>
        <begin position="598"/>
        <end position="633"/>
    </location>
</feature>
<name>A0AAE4CP85_9ACTN</name>
<feature type="transmembrane region" description="Helical" evidence="4">
    <location>
        <begin position="971"/>
        <end position="991"/>
    </location>
</feature>
<feature type="region of interest" description="Disordered" evidence="3">
    <location>
        <begin position="1207"/>
        <end position="1235"/>
    </location>
</feature>
<evidence type="ECO:0000256" key="2">
    <source>
        <dbReference type="PROSITE-ProRule" id="PRU01161"/>
    </source>
</evidence>
<dbReference type="Gene3D" id="3.40.1090.10">
    <property type="entry name" value="Cytosolic phospholipase A2 catalytic domain"/>
    <property type="match status" value="1"/>
</dbReference>
<comment type="caution">
    <text evidence="2">Lacks conserved residue(s) required for the propagation of feature annotation.</text>
</comment>
<evidence type="ECO:0000256" key="4">
    <source>
        <dbReference type="SAM" id="Phobius"/>
    </source>
</evidence>
<dbReference type="EMBL" id="JAVDXW010000001">
    <property type="protein sequence ID" value="MDR7302847.1"/>
    <property type="molecule type" value="Genomic_DNA"/>
</dbReference>
<evidence type="ECO:0000256" key="3">
    <source>
        <dbReference type="SAM" id="MobiDB-lite"/>
    </source>
</evidence>
<keyword evidence="4" id="KW-0472">Membrane</keyword>
<feature type="transmembrane region" description="Helical" evidence="4">
    <location>
        <begin position="1068"/>
        <end position="1088"/>
    </location>
</feature>
<sequence length="1235" mass="132985">MVDTGPSRPNQQQLRLALAMRGGVSMAVWIGGAVSEIEHVRNAAARRRETSGEVHPWGELARLAGYDSVEVDVLAGTSAGGLNATLLSASLVYGMPFEGMRRTWVRLADLEAMARPVPKFWHRRPQSLLEGDAYFRPELARAITEHVPAPGRAEALGNRVDLLLTATLLDPVVERHLDGRAEPITKERRRAAFRFRHRGRPGLPLSDFGAEEEFPGTAGRLAQAARTTSSFPLAFEPSEVYSSAAEPAEDVPNMYGLFSRTGTSSGRRSFRVIDGGVLDNIPVTSAIRSIADAPADRPTERWLLYLNPEPAQPETGAQRGTGTGKSGGRRFALPVTTTALQAKLGQESLLADIAALDEHNNAVRRTELRRRALFAELAATAPGRRQRVLAEHVESVLGDHAVVRAELDAAAVHRLLTDPEPTEHGRLLEPVAEDPLAEWSSSARTELREALSARLSRLASDAPEAMFDGVRGLLSGVHECLGWAQDLEHRVPEEQAREIGRCKATLYRLRVFGEVLADHADRYWITGALWEPITRLEELDGWVGRMARRQRRLQHHLPSPIRPLLGAVLQAAEADEELLGEHFQRCLGEFAAEISSIVESSGADASAEPETPENTEGPGDTGEKTRTSPDTGPVDAVAEARAVLHRVLARMAAAVGDRAGSREPQQLAYSMLEGAAPEQQAAVLHRLVVLTAPLDAGGAAGTHIRFLRVAGDTHTPLPFDSLRRGGASRDGRIRVADKVRGSALGNFAAFLSAKWRANDWMWGRLDSAANLVPLLTDPVRLRQYNADLGAEGLGDALQAVVCRPTRAELGELDEAGTRQWRAFLAEKWAARAGDVRAELDALFARPDSDHPLTETRTVLTERLQWAIAAEEVPFVSSVASGADPDAADVAQATEPARLVEQVRHYDVGRGRATDLDEQRKASMATRFVLIAYRALLPNRSGVPTVLARCGTMLLKPLLLTLAFVAAAPTRAALVAFLAAAGSTFTGLGIGAKSSAHSASDLLPDGGGADRMTWTMTWKDGSAPDLADTVINLFGTEMSQVLESAQRLRTEQQRSPQWLTFFDFSGVSFGPGVYVALALAVVTAGWLGWQVAGRVSHGHGFARGVPALFVGGALLAGGYWLLTTGLRLGPLGLAVFAVLVAWLATFAYRSSGRLLATVLTAVVFGSAMWGAAWLGWSVGGWIAVATVVAAYAHMLLLGTVDVLPPRPRPERAHAAGSTRLREGRTAGDDLPPYPAE</sequence>
<dbReference type="InterPro" id="IPR019894">
    <property type="entry name" value="Patatin-related_protein"/>
</dbReference>
<evidence type="ECO:0000313" key="7">
    <source>
        <dbReference type="Proteomes" id="UP001180845"/>
    </source>
</evidence>
<feature type="domain" description="PNPLA" evidence="5">
    <location>
        <begin position="18"/>
        <end position="287"/>
    </location>
</feature>
<feature type="transmembrane region" description="Helical" evidence="4">
    <location>
        <begin position="1179"/>
        <end position="1202"/>
    </location>
</feature>
<reference evidence="6" key="1">
    <citation type="submission" date="2023-07" db="EMBL/GenBank/DDBJ databases">
        <title>Sequencing the genomes of 1000 actinobacteria strains.</title>
        <authorList>
            <person name="Klenk H.-P."/>
        </authorList>
    </citation>
    <scope>NUCLEOTIDE SEQUENCE</scope>
    <source>
        <strain evidence="6">DSM 45977</strain>
    </source>
</reference>
<evidence type="ECO:0000256" key="1">
    <source>
        <dbReference type="ARBA" id="ARBA00023098"/>
    </source>
</evidence>
<proteinExistence type="predicted"/>
<feature type="transmembrane region" description="Helical" evidence="4">
    <location>
        <begin position="1100"/>
        <end position="1121"/>
    </location>
</feature>
<feature type="transmembrane region" description="Helical" evidence="4">
    <location>
        <begin position="945"/>
        <end position="964"/>
    </location>
</feature>
<feature type="short sequence motif" description="DGA/G" evidence="2">
    <location>
        <begin position="274"/>
        <end position="276"/>
    </location>
</feature>
<feature type="short sequence motif" description="GXSXG" evidence="2">
    <location>
        <begin position="76"/>
        <end position="80"/>
    </location>
</feature>
<gene>
    <name evidence="6" type="ORF">JOF55_003028</name>
</gene>
<keyword evidence="7" id="KW-1185">Reference proteome</keyword>
<comment type="caution">
    <text evidence="6">The sequence shown here is derived from an EMBL/GenBank/DDBJ whole genome shotgun (WGS) entry which is preliminary data.</text>
</comment>
<organism evidence="6 7">
    <name type="scientific">Haloactinomyces albus</name>
    <dbReference type="NCBI Taxonomy" id="1352928"/>
    <lineage>
        <taxon>Bacteria</taxon>
        <taxon>Bacillati</taxon>
        <taxon>Actinomycetota</taxon>
        <taxon>Actinomycetes</taxon>
        <taxon>Actinopolysporales</taxon>
        <taxon>Actinopolysporaceae</taxon>
        <taxon>Haloactinomyces</taxon>
    </lineage>
</organism>
<feature type="compositionally biased region" description="Basic and acidic residues" evidence="3">
    <location>
        <begin position="1207"/>
        <end position="1226"/>
    </location>
</feature>
<feature type="compositionally biased region" description="Low complexity" evidence="3">
    <location>
        <begin position="608"/>
        <end position="618"/>
    </location>
</feature>
<feature type="transmembrane region" description="Helical" evidence="4">
    <location>
        <begin position="1127"/>
        <end position="1146"/>
    </location>
</feature>
<dbReference type="InterPro" id="IPR002641">
    <property type="entry name" value="PNPLA_dom"/>
</dbReference>
<keyword evidence="2" id="KW-0378">Hydrolase</keyword>
<feature type="active site" description="Proton acceptor" evidence="2">
    <location>
        <position position="274"/>
    </location>
</feature>
<dbReference type="AlphaFoldDB" id="A0AAE4CP85"/>
<feature type="transmembrane region" description="Helical" evidence="4">
    <location>
        <begin position="1153"/>
        <end position="1173"/>
    </location>
</feature>
<keyword evidence="4" id="KW-1133">Transmembrane helix</keyword>
<dbReference type="NCBIfam" id="TIGR03607">
    <property type="entry name" value="patatin-like protein"/>
    <property type="match status" value="1"/>
</dbReference>
<dbReference type="RefSeq" id="WP_310274726.1">
    <property type="nucleotide sequence ID" value="NZ_JAVDXW010000001.1"/>
</dbReference>
<keyword evidence="1 2" id="KW-0443">Lipid metabolism</keyword>
<protein>
    <submittedName>
        <fullName evidence="6">Patatin-related protein</fullName>
    </submittedName>
</protein>
<dbReference type="GO" id="GO:0016787">
    <property type="term" value="F:hydrolase activity"/>
    <property type="evidence" value="ECO:0007669"/>
    <property type="project" value="UniProtKB-UniRule"/>
</dbReference>
<dbReference type="InterPro" id="IPR024282">
    <property type="entry name" value="DUF3376"/>
</dbReference>
<evidence type="ECO:0000259" key="5">
    <source>
        <dbReference type="PROSITE" id="PS51635"/>
    </source>
</evidence>
<keyword evidence="4" id="KW-0812">Transmembrane</keyword>
<accession>A0AAE4CP85</accession>
<dbReference type="SUPFAM" id="SSF52151">
    <property type="entry name" value="FabD/lysophospholipase-like"/>
    <property type="match status" value="1"/>
</dbReference>
<dbReference type="Pfam" id="PF11856">
    <property type="entry name" value="DUF3376"/>
    <property type="match status" value="1"/>
</dbReference>
<dbReference type="Proteomes" id="UP001180845">
    <property type="component" value="Unassembled WGS sequence"/>
</dbReference>